<name>A0ABQ2PNK0_9NEIS</name>
<gene>
    <name evidence="1" type="ORF">GCM10010971_24060</name>
</gene>
<evidence type="ECO:0000313" key="1">
    <source>
        <dbReference type="EMBL" id="GGP26587.1"/>
    </source>
</evidence>
<protein>
    <submittedName>
        <fullName evidence="1">Uncharacterized protein</fullName>
    </submittedName>
</protein>
<accession>A0ABQ2PNK0</accession>
<reference evidence="2" key="1">
    <citation type="journal article" date="2019" name="Int. J. Syst. Evol. Microbiol.">
        <title>The Global Catalogue of Microorganisms (GCM) 10K type strain sequencing project: providing services to taxonomists for standard genome sequencing and annotation.</title>
        <authorList>
            <consortium name="The Broad Institute Genomics Platform"/>
            <consortium name="The Broad Institute Genome Sequencing Center for Infectious Disease"/>
            <person name="Wu L."/>
            <person name="Ma J."/>
        </authorList>
    </citation>
    <scope>NUCLEOTIDE SEQUENCE [LARGE SCALE GENOMIC DNA]</scope>
    <source>
        <strain evidence="2">CGMCC 1.8860</strain>
    </source>
</reference>
<evidence type="ECO:0000313" key="2">
    <source>
        <dbReference type="Proteomes" id="UP000621859"/>
    </source>
</evidence>
<proteinExistence type="predicted"/>
<dbReference type="Proteomes" id="UP000621859">
    <property type="component" value="Unassembled WGS sequence"/>
</dbReference>
<dbReference type="EMBL" id="BMLY01000003">
    <property type="protein sequence ID" value="GGP26587.1"/>
    <property type="molecule type" value="Genomic_DNA"/>
</dbReference>
<sequence>MPQAQVAQKSSDCIGEHIMDKLANITFVVVTLAGVVGAAQVADGLTRFTVGAQAGEHTVSTLTAHTPEM</sequence>
<organism evidence="1 2">
    <name type="scientific">Silvimonas amylolytica</name>
    <dbReference type="NCBI Taxonomy" id="449663"/>
    <lineage>
        <taxon>Bacteria</taxon>
        <taxon>Pseudomonadati</taxon>
        <taxon>Pseudomonadota</taxon>
        <taxon>Betaproteobacteria</taxon>
        <taxon>Neisseriales</taxon>
        <taxon>Chitinibacteraceae</taxon>
        <taxon>Silvimonas</taxon>
    </lineage>
</organism>
<keyword evidence="2" id="KW-1185">Reference proteome</keyword>
<comment type="caution">
    <text evidence="1">The sequence shown here is derived from an EMBL/GenBank/DDBJ whole genome shotgun (WGS) entry which is preliminary data.</text>
</comment>